<feature type="region of interest" description="Disordered" evidence="1">
    <location>
        <begin position="1"/>
        <end position="34"/>
    </location>
</feature>
<dbReference type="Gramene" id="KQK97540">
    <property type="protein sequence ID" value="KQK97540"/>
    <property type="gene ID" value="SETIT_012144mg"/>
</dbReference>
<evidence type="ECO:0000256" key="1">
    <source>
        <dbReference type="SAM" id="MobiDB-lite"/>
    </source>
</evidence>
<keyword evidence="3" id="KW-1185">Reference proteome</keyword>
<dbReference type="EnsemblPlants" id="KQK97540">
    <property type="protein sequence ID" value="KQK97540"/>
    <property type="gene ID" value="SETIT_012144mg"/>
</dbReference>
<dbReference type="HOGENOM" id="CLU_1527740_0_0_1"/>
<reference evidence="2" key="2">
    <citation type="submission" date="2018-08" db="UniProtKB">
        <authorList>
            <consortium name="EnsemblPlants"/>
        </authorList>
    </citation>
    <scope>IDENTIFICATION</scope>
    <source>
        <strain evidence="2">Yugu1</strain>
    </source>
</reference>
<proteinExistence type="predicted"/>
<evidence type="ECO:0000313" key="2">
    <source>
        <dbReference type="EnsemblPlants" id="KQK97540"/>
    </source>
</evidence>
<protein>
    <submittedName>
        <fullName evidence="2">Uncharacterized protein</fullName>
    </submittedName>
</protein>
<name>K3YD41_SETIT</name>
<organism evidence="2 3">
    <name type="scientific">Setaria italica</name>
    <name type="common">Foxtail millet</name>
    <name type="synonym">Panicum italicum</name>
    <dbReference type="NCBI Taxonomy" id="4555"/>
    <lineage>
        <taxon>Eukaryota</taxon>
        <taxon>Viridiplantae</taxon>
        <taxon>Streptophyta</taxon>
        <taxon>Embryophyta</taxon>
        <taxon>Tracheophyta</taxon>
        <taxon>Spermatophyta</taxon>
        <taxon>Magnoliopsida</taxon>
        <taxon>Liliopsida</taxon>
        <taxon>Poales</taxon>
        <taxon>Poaceae</taxon>
        <taxon>PACMAD clade</taxon>
        <taxon>Panicoideae</taxon>
        <taxon>Panicodae</taxon>
        <taxon>Paniceae</taxon>
        <taxon>Cenchrinae</taxon>
        <taxon>Setaria</taxon>
    </lineage>
</organism>
<feature type="region of interest" description="Disordered" evidence="1">
    <location>
        <begin position="121"/>
        <end position="176"/>
    </location>
</feature>
<sequence length="176" mass="20513">MNKEPPDELPIPIHEALPDLNEGHRRRNNPSKSIKHRKHNLLEVRLLEGKMKQSVQCTLMMNNINLIWMEVSYMTSMYILLMMSTKQLESDAYFEAMEEDMHEYGVHTEEMDIVFNQDELHDSSNEHGHGNANVRTRSKDLTPTQIVFNQDELHDSSNERGHGNANVRTRKPKNYG</sequence>
<reference evidence="3" key="1">
    <citation type="journal article" date="2012" name="Nat. Biotechnol.">
        <title>Reference genome sequence of the model plant Setaria.</title>
        <authorList>
            <person name="Bennetzen J.L."/>
            <person name="Schmutz J."/>
            <person name="Wang H."/>
            <person name="Percifield R."/>
            <person name="Hawkins J."/>
            <person name="Pontaroli A.C."/>
            <person name="Estep M."/>
            <person name="Feng L."/>
            <person name="Vaughn J.N."/>
            <person name="Grimwood J."/>
            <person name="Jenkins J."/>
            <person name="Barry K."/>
            <person name="Lindquist E."/>
            <person name="Hellsten U."/>
            <person name="Deshpande S."/>
            <person name="Wang X."/>
            <person name="Wu X."/>
            <person name="Mitros T."/>
            <person name="Triplett J."/>
            <person name="Yang X."/>
            <person name="Ye C.Y."/>
            <person name="Mauro-Herrera M."/>
            <person name="Wang L."/>
            <person name="Li P."/>
            <person name="Sharma M."/>
            <person name="Sharma R."/>
            <person name="Ronald P.C."/>
            <person name="Panaud O."/>
            <person name="Kellogg E.A."/>
            <person name="Brutnell T.P."/>
            <person name="Doust A.N."/>
            <person name="Tuskan G.A."/>
            <person name="Rokhsar D."/>
            <person name="Devos K.M."/>
        </authorList>
    </citation>
    <scope>NUCLEOTIDE SEQUENCE [LARGE SCALE GENOMIC DNA]</scope>
    <source>
        <strain evidence="3">cv. Yugu1</strain>
    </source>
</reference>
<dbReference type="InParanoid" id="K3YD41"/>
<dbReference type="Proteomes" id="UP000004995">
    <property type="component" value="Unassembled WGS sequence"/>
</dbReference>
<evidence type="ECO:0000313" key="3">
    <source>
        <dbReference type="Proteomes" id="UP000004995"/>
    </source>
</evidence>
<feature type="compositionally biased region" description="Basic and acidic residues" evidence="1">
    <location>
        <begin position="151"/>
        <end position="162"/>
    </location>
</feature>
<accession>K3YD41</accession>
<dbReference type="EMBL" id="AGNK02004376">
    <property type="status" value="NOT_ANNOTATED_CDS"/>
    <property type="molecule type" value="Genomic_DNA"/>
</dbReference>
<dbReference type="AlphaFoldDB" id="K3YD41"/>
<feature type="compositionally biased region" description="Basic residues" evidence="1">
    <location>
        <begin position="24"/>
        <end position="34"/>
    </location>
</feature>